<feature type="domain" description="DUF2207" evidence="2">
    <location>
        <begin position="44"/>
        <end position="242"/>
    </location>
</feature>
<dbReference type="Pfam" id="PF20990">
    <property type="entry name" value="DUF2207_C"/>
    <property type="match status" value="1"/>
</dbReference>
<protein>
    <submittedName>
        <fullName evidence="4">Membrane protein</fullName>
    </submittedName>
</protein>
<evidence type="ECO:0000259" key="3">
    <source>
        <dbReference type="Pfam" id="PF20990"/>
    </source>
</evidence>
<gene>
    <name evidence="4" type="ORF">LsR_00555</name>
</gene>
<feature type="transmembrane region" description="Helical" evidence="1">
    <location>
        <begin position="289"/>
        <end position="310"/>
    </location>
</feature>
<name>A0A0F7PS20_9LACO</name>
<keyword evidence="1" id="KW-0812">Transmembrane</keyword>
<dbReference type="PATRIC" id="fig|1194971.3.peg.551"/>
<dbReference type="EMBL" id="CP011403">
    <property type="protein sequence ID" value="AKI04102.1"/>
    <property type="molecule type" value="Genomic_DNA"/>
</dbReference>
<feature type="transmembrane region" description="Helical" evidence="1">
    <location>
        <begin position="21"/>
        <end position="38"/>
    </location>
</feature>
<proteinExistence type="predicted"/>
<dbReference type="Proteomes" id="UP000035027">
    <property type="component" value="Chromosome"/>
</dbReference>
<feature type="domain" description="Predicted membrane protein YciQ-like C-terminal" evidence="3">
    <location>
        <begin position="324"/>
        <end position="564"/>
    </location>
</feature>
<keyword evidence="1" id="KW-1133">Transmembrane helix</keyword>
<reference evidence="4 5" key="1">
    <citation type="submission" date="2015-05" db="EMBL/GenBank/DDBJ databases">
        <title>Complete genome sequence of Lactobacillus salivarius Ren, a probiotic strain with antitumor activity.</title>
        <authorList>
            <person name="Sun E."/>
            <person name="Zhao L."/>
            <person name="Liu S."/>
            <person name="Zhang M."/>
            <person name="Guo H."/>
            <person name="Ren F."/>
        </authorList>
    </citation>
    <scope>NUCLEOTIDE SEQUENCE [LARGE SCALE GENOMIC DNA]</scope>
    <source>
        <strain evidence="4 5">Ren</strain>
    </source>
</reference>
<feature type="transmembrane region" description="Helical" evidence="1">
    <location>
        <begin position="486"/>
        <end position="507"/>
    </location>
</feature>
<dbReference type="AlphaFoldDB" id="A0A0F7PS20"/>
<keyword evidence="1" id="KW-0472">Membrane</keyword>
<evidence type="ECO:0000259" key="2">
    <source>
        <dbReference type="Pfam" id="PF09972"/>
    </source>
</evidence>
<accession>A0A0F7PS20</accession>
<evidence type="ECO:0000256" key="1">
    <source>
        <dbReference type="SAM" id="Phobius"/>
    </source>
</evidence>
<dbReference type="InterPro" id="IPR048389">
    <property type="entry name" value="YciQ-like_C"/>
</dbReference>
<evidence type="ECO:0000313" key="5">
    <source>
        <dbReference type="Proteomes" id="UP000035027"/>
    </source>
</evidence>
<feature type="transmembrane region" description="Helical" evidence="1">
    <location>
        <begin position="462"/>
        <end position="480"/>
    </location>
</feature>
<organism evidence="4 5">
    <name type="scientific">Ligilactobacillus salivarius str. Ren</name>
    <dbReference type="NCBI Taxonomy" id="1194971"/>
    <lineage>
        <taxon>Bacteria</taxon>
        <taxon>Bacillati</taxon>
        <taxon>Bacillota</taxon>
        <taxon>Bacilli</taxon>
        <taxon>Lactobacillales</taxon>
        <taxon>Lactobacillaceae</taxon>
        <taxon>Ligilactobacillus</taxon>
    </lineage>
</organism>
<sequence length="607" mass="71086">MIGVSNLKKKVISLFKKNWKYCLLVILVLSIILVIKNINKRHYDIEDYNSNIQLKNDGSIGVSTRVQYNIHGKYDLLVIPQALPKDVDTINNVEVYEIKNNKQVLLKKGTNADISKEAKMNAGKYFVTSDLAETNTKVKVRIYQPVENERVTYKLTYNVPNAIINYGNSNISELNWNILSNWGHKFSNIDITFDLPEKNPQILRAWVRGTTDGKITTSKKNGKVNFKLNRLPENKSLHLRLICSKDLFAYNTNNMFKTPIPTESSIAGYEYKNSDKVKRDSRLKYTGKYISITILLIVMTIMGIFSWRVLSKNLVLSNYLKFTKYSFDIPDISVKYVRSILFPKRKPNRNVYAAYIVDLINKGDLVLNPLRTENYQTIYDYELQVKDEQFIENNRLNTLLFSNLTSDNKIKLSEIEETVNLMKISEVTETYKQWQGKIKEEVDNLFKLEHKRNLKGYFTKKWLILWTLFNLAGVILFFIVSKWLGIIIATILIVNDINLIYIFINVYKYEPEIFIELRRLKILYRSLRNIEKLELNDVGDENFWEKLLPYAIALNMEERTNRKLYQLYSESNVFMKDSILYMGDFAEKIGEIFIRLDLNSETLNIKK</sequence>
<dbReference type="Pfam" id="PF09972">
    <property type="entry name" value="DUF2207"/>
    <property type="match status" value="1"/>
</dbReference>
<evidence type="ECO:0000313" key="4">
    <source>
        <dbReference type="EMBL" id="AKI04102.1"/>
    </source>
</evidence>
<dbReference type="InterPro" id="IPR018702">
    <property type="entry name" value="DUF2207"/>
</dbReference>